<evidence type="ECO:0000313" key="3">
    <source>
        <dbReference type="Proteomes" id="UP001230426"/>
    </source>
</evidence>
<keyword evidence="3" id="KW-1185">Reference proteome</keyword>
<feature type="region of interest" description="Disordered" evidence="1">
    <location>
        <begin position="1"/>
        <end position="31"/>
    </location>
</feature>
<reference evidence="2 3" key="1">
    <citation type="submission" date="2023-07" db="EMBL/GenBank/DDBJ databases">
        <title>Sequencing the genomes of 1000 actinobacteria strains.</title>
        <authorList>
            <person name="Klenk H.-P."/>
        </authorList>
    </citation>
    <scope>NUCLEOTIDE SEQUENCE [LARGE SCALE GENOMIC DNA]</scope>
    <source>
        <strain evidence="2 3">DSM 44109</strain>
    </source>
</reference>
<name>A0ABT9QVL0_9ACTN</name>
<feature type="compositionally biased region" description="Basic and acidic residues" evidence="1">
    <location>
        <begin position="22"/>
        <end position="31"/>
    </location>
</feature>
<evidence type="ECO:0000256" key="1">
    <source>
        <dbReference type="SAM" id="MobiDB-lite"/>
    </source>
</evidence>
<protein>
    <submittedName>
        <fullName evidence="2">Uncharacterized protein</fullName>
    </submittedName>
</protein>
<comment type="caution">
    <text evidence="2">The sequence shown here is derived from an EMBL/GenBank/DDBJ whole genome shotgun (WGS) entry which is preliminary data.</text>
</comment>
<dbReference type="EMBL" id="JAUSRB010000001">
    <property type="protein sequence ID" value="MDP9860999.1"/>
    <property type="molecule type" value="Genomic_DNA"/>
</dbReference>
<accession>A0ABT9QVL0</accession>
<sequence>MDSVGGGRTARTPWGVLLGENEEARREPYGG</sequence>
<dbReference type="Proteomes" id="UP001230426">
    <property type="component" value="Unassembled WGS sequence"/>
</dbReference>
<gene>
    <name evidence="2" type="ORF">J2S55_000258</name>
</gene>
<proteinExistence type="predicted"/>
<evidence type="ECO:0000313" key="2">
    <source>
        <dbReference type="EMBL" id="MDP9860999.1"/>
    </source>
</evidence>
<organism evidence="2 3">
    <name type="scientific">Streptosporangium brasiliense</name>
    <dbReference type="NCBI Taxonomy" id="47480"/>
    <lineage>
        <taxon>Bacteria</taxon>
        <taxon>Bacillati</taxon>
        <taxon>Actinomycetota</taxon>
        <taxon>Actinomycetes</taxon>
        <taxon>Streptosporangiales</taxon>
        <taxon>Streptosporangiaceae</taxon>
        <taxon>Streptosporangium</taxon>
    </lineage>
</organism>